<dbReference type="InterPro" id="IPR000719">
    <property type="entry name" value="Prot_kinase_dom"/>
</dbReference>
<dbReference type="InterPro" id="IPR011009">
    <property type="entry name" value="Kinase-like_dom_sf"/>
</dbReference>
<reference evidence="9" key="1">
    <citation type="submission" date="2017-02" db="UniProtKB">
        <authorList>
            <consortium name="WormBaseParasite"/>
        </authorList>
    </citation>
    <scope>IDENTIFICATION</scope>
</reference>
<dbReference type="SUPFAM" id="SSF56112">
    <property type="entry name" value="Protein kinase-like (PK-like)"/>
    <property type="match status" value="1"/>
</dbReference>
<dbReference type="Pfam" id="PF00069">
    <property type="entry name" value="Pkinase"/>
    <property type="match status" value="1"/>
</dbReference>
<keyword evidence="3 4" id="KW-0067">ATP-binding</keyword>
<dbReference type="CDD" id="cd05117">
    <property type="entry name" value="STKc_CAMK"/>
    <property type="match status" value="1"/>
</dbReference>
<accession>A0A0N4VD07</accession>
<gene>
    <name evidence="7" type="ORF">EVEC_LOCUS7957</name>
</gene>
<dbReference type="PROSITE" id="PS00108">
    <property type="entry name" value="PROTEIN_KINASE_ST"/>
    <property type="match status" value="1"/>
</dbReference>
<keyword evidence="5" id="KW-0723">Serine/threonine-protein kinase</keyword>
<feature type="binding site" evidence="4">
    <location>
        <position position="47"/>
    </location>
    <ligand>
        <name>ATP</name>
        <dbReference type="ChEBI" id="CHEBI:30616"/>
    </ligand>
</feature>
<keyword evidence="8" id="KW-1185">Reference proteome</keyword>
<evidence type="ECO:0000259" key="6">
    <source>
        <dbReference type="PROSITE" id="PS50011"/>
    </source>
</evidence>
<sequence length="279" mass="32094">MYKYIQKLEKEGDINRQYEIADLIGQGNFSSVYLVVRKLDEKEFALKKIYKKELNGAQYLVENEVEILRRILHKNICHLFGAYESKRSYFLLFEYVERGDLFETLSAVGTLEENLSSKIIAQAAAALSYLHEQQIVHRDVKPENLLLTTDFLVKLTDFGLACSAKKPLYRICGTPSYIAPEILKRTGYGVAVDVWSLGIILYQMLLGHTPFKCSSRYRLFRMIMNADLTFLGSEWSNISEGAVSLLSKMLITDTTKRYTASQILSHHWFTMFVKKPLCL</sequence>
<proteinExistence type="inferred from homology"/>
<dbReference type="PANTHER" id="PTHR24347">
    <property type="entry name" value="SERINE/THREONINE-PROTEIN KINASE"/>
    <property type="match status" value="1"/>
</dbReference>
<dbReference type="EMBL" id="UXUI01009181">
    <property type="protein sequence ID" value="VDD93206.1"/>
    <property type="molecule type" value="Genomic_DNA"/>
</dbReference>
<dbReference type="GO" id="GO:0004674">
    <property type="term" value="F:protein serine/threonine kinase activity"/>
    <property type="evidence" value="ECO:0007669"/>
    <property type="project" value="UniProtKB-KW"/>
</dbReference>
<name>A0A0N4VD07_ENTVE</name>
<protein>
    <submittedName>
        <fullName evidence="9">Protein kinase domain-containing protein</fullName>
    </submittedName>
</protein>
<dbReference type="GO" id="GO:0005524">
    <property type="term" value="F:ATP binding"/>
    <property type="evidence" value="ECO:0007669"/>
    <property type="project" value="UniProtKB-UniRule"/>
</dbReference>
<dbReference type="PIRSF" id="PIRSF000654">
    <property type="entry name" value="Integrin-linked_kinase"/>
    <property type="match status" value="1"/>
</dbReference>
<dbReference type="InterPro" id="IPR017441">
    <property type="entry name" value="Protein_kinase_ATP_BS"/>
</dbReference>
<reference evidence="7 8" key="2">
    <citation type="submission" date="2018-10" db="EMBL/GenBank/DDBJ databases">
        <authorList>
            <consortium name="Pathogen Informatics"/>
        </authorList>
    </citation>
    <scope>NUCLEOTIDE SEQUENCE [LARGE SCALE GENOMIC DNA]</scope>
</reference>
<keyword evidence="5" id="KW-0418">Kinase</keyword>
<dbReference type="OrthoDB" id="1738954at2759"/>
<evidence type="ECO:0000256" key="5">
    <source>
        <dbReference type="RuleBase" id="RU000304"/>
    </source>
</evidence>
<evidence type="ECO:0000256" key="3">
    <source>
        <dbReference type="ARBA" id="ARBA00022840"/>
    </source>
</evidence>
<dbReference type="Gene3D" id="1.10.510.10">
    <property type="entry name" value="Transferase(Phosphotransferase) domain 1"/>
    <property type="match status" value="1"/>
</dbReference>
<comment type="cofactor">
    <cofactor evidence="1">
        <name>Mg(2+)</name>
        <dbReference type="ChEBI" id="CHEBI:18420"/>
    </cofactor>
</comment>
<keyword evidence="2 4" id="KW-0547">Nucleotide-binding</keyword>
<keyword evidence="5" id="KW-0808">Transferase</keyword>
<evidence type="ECO:0000313" key="8">
    <source>
        <dbReference type="Proteomes" id="UP000274131"/>
    </source>
</evidence>
<comment type="similarity">
    <text evidence="5">Belongs to the protein kinase superfamily.</text>
</comment>
<evidence type="ECO:0000313" key="7">
    <source>
        <dbReference type="EMBL" id="VDD93206.1"/>
    </source>
</evidence>
<evidence type="ECO:0000256" key="2">
    <source>
        <dbReference type="ARBA" id="ARBA00022741"/>
    </source>
</evidence>
<dbReference type="PROSITE" id="PS00107">
    <property type="entry name" value="PROTEIN_KINASE_ATP"/>
    <property type="match status" value="1"/>
</dbReference>
<evidence type="ECO:0000256" key="4">
    <source>
        <dbReference type="PROSITE-ProRule" id="PRU10141"/>
    </source>
</evidence>
<dbReference type="SMART" id="SM00220">
    <property type="entry name" value="S_TKc"/>
    <property type="match status" value="1"/>
</dbReference>
<dbReference type="InterPro" id="IPR008271">
    <property type="entry name" value="Ser/Thr_kinase_AS"/>
</dbReference>
<dbReference type="WBParaSite" id="EVEC_0000847301-mRNA-1">
    <property type="protein sequence ID" value="EVEC_0000847301-mRNA-1"/>
    <property type="gene ID" value="EVEC_0000847301"/>
</dbReference>
<dbReference type="Proteomes" id="UP000274131">
    <property type="component" value="Unassembled WGS sequence"/>
</dbReference>
<dbReference type="AlphaFoldDB" id="A0A0N4VD07"/>
<dbReference type="FunFam" id="1.10.510.10:FF:000571">
    <property type="entry name" value="Maternal embryonic leucine zipper kinase"/>
    <property type="match status" value="1"/>
</dbReference>
<evidence type="ECO:0000256" key="1">
    <source>
        <dbReference type="ARBA" id="ARBA00001946"/>
    </source>
</evidence>
<dbReference type="PROSITE" id="PS50011">
    <property type="entry name" value="PROTEIN_KINASE_DOM"/>
    <property type="match status" value="1"/>
</dbReference>
<feature type="domain" description="Protein kinase" evidence="6">
    <location>
        <begin position="18"/>
        <end position="269"/>
    </location>
</feature>
<evidence type="ECO:0000313" key="9">
    <source>
        <dbReference type="WBParaSite" id="EVEC_0000847301-mRNA-1"/>
    </source>
</evidence>
<dbReference type="STRING" id="51028.A0A0N4VD07"/>
<organism evidence="9">
    <name type="scientific">Enterobius vermicularis</name>
    <name type="common">Human pinworm</name>
    <dbReference type="NCBI Taxonomy" id="51028"/>
    <lineage>
        <taxon>Eukaryota</taxon>
        <taxon>Metazoa</taxon>
        <taxon>Ecdysozoa</taxon>
        <taxon>Nematoda</taxon>
        <taxon>Chromadorea</taxon>
        <taxon>Rhabditida</taxon>
        <taxon>Spirurina</taxon>
        <taxon>Oxyuridomorpha</taxon>
        <taxon>Oxyuroidea</taxon>
        <taxon>Oxyuridae</taxon>
        <taxon>Enterobius</taxon>
    </lineage>
</organism>